<feature type="transmembrane region" description="Helical" evidence="6">
    <location>
        <begin position="185"/>
        <end position="205"/>
    </location>
</feature>
<gene>
    <name evidence="7" type="ORF">MSAN_01169000</name>
</gene>
<dbReference type="PANTHER" id="PTHR47549:SF2">
    <property type="entry name" value="GOLGI APPARATUS MEMBRANE PROTEIN TVP38"/>
    <property type="match status" value="1"/>
</dbReference>
<comment type="subcellular location">
    <subcellularLocation>
        <location evidence="1">Endomembrane system</location>
        <topology evidence="1">Multi-pass membrane protein</topology>
    </subcellularLocation>
</comment>
<feature type="transmembrane region" description="Helical" evidence="6">
    <location>
        <begin position="102"/>
        <end position="120"/>
    </location>
</feature>
<dbReference type="EMBL" id="JACAZH010000008">
    <property type="protein sequence ID" value="KAF7361363.1"/>
    <property type="molecule type" value="Genomic_DNA"/>
</dbReference>
<protein>
    <recommendedName>
        <fullName evidence="9">Golgi apparatus membrane protein tvp38</fullName>
    </recommendedName>
</protein>
<name>A0A8H7D767_9AGAR</name>
<evidence type="ECO:0000256" key="4">
    <source>
        <dbReference type="ARBA" id="ARBA00023136"/>
    </source>
</evidence>
<comment type="caution">
    <text evidence="7">The sequence shown here is derived from an EMBL/GenBank/DDBJ whole genome shotgun (WGS) entry which is preliminary data.</text>
</comment>
<evidence type="ECO:0000256" key="6">
    <source>
        <dbReference type="SAM" id="Phobius"/>
    </source>
</evidence>
<reference evidence="7" key="1">
    <citation type="submission" date="2020-05" db="EMBL/GenBank/DDBJ databases">
        <title>Mycena genomes resolve the evolution of fungal bioluminescence.</title>
        <authorList>
            <person name="Tsai I.J."/>
        </authorList>
    </citation>
    <scope>NUCLEOTIDE SEQUENCE</scope>
    <source>
        <strain evidence="7">160909Yilan</strain>
    </source>
</reference>
<keyword evidence="8" id="KW-1185">Reference proteome</keyword>
<feature type="compositionally biased region" description="Polar residues" evidence="5">
    <location>
        <begin position="18"/>
        <end position="30"/>
    </location>
</feature>
<evidence type="ECO:0000256" key="1">
    <source>
        <dbReference type="ARBA" id="ARBA00004127"/>
    </source>
</evidence>
<feature type="transmembrane region" description="Helical" evidence="6">
    <location>
        <begin position="63"/>
        <end position="82"/>
    </location>
</feature>
<organism evidence="7 8">
    <name type="scientific">Mycena sanguinolenta</name>
    <dbReference type="NCBI Taxonomy" id="230812"/>
    <lineage>
        <taxon>Eukaryota</taxon>
        <taxon>Fungi</taxon>
        <taxon>Dikarya</taxon>
        <taxon>Basidiomycota</taxon>
        <taxon>Agaricomycotina</taxon>
        <taxon>Agaricomycetes</taxon>
        <taxon>Agaricomycetidae</taxon>
        <taxon>Agaricales</taxon>
        <taxon>Marasmiineae</taxon>
        <taxon>Mycenaceae</taxon>
        <taxon>Mycena</taxon>
    </lineage>
</organism>
<keyword evidence="4 6" id="KW-0472">Membrane</keyword>
<evidence type="ECO:0000313" key="8">
    <source>
        <dbReference type="Proteomes" id="UP000623467"/>
    </source>
</evidence>
<accession>A0A8H7D767</accession>
<dbReference type="InterPro" id="IPR051076">
    <property type="entry name" value="Golgi_membrane_TVP38/TMEM64"/>
</dbReference>
<evidence type="ECO:0000256" key="2">
    <source>
        <dbReference type="ARBA" id="ARBA00022692"/>
    </source>
</evidence>
<feature type="transmembrane region" description="Helical" evidence="6">
    <location>
        <begin position="127"/>
        <end position="148"/>
    </location>
</feature>
<evidence type="ECO:0000256" key="3">
    <source>
        <dbReference type="ARBA" id="ARBA00022989"/>
    </source>
</evidence>
<feature type="region of interest" description="Disordered" evidence="5">
    <location>
        <begin position="1"/>
        <end position="47"/>
    </location>
</feature>
<evidence type="ECO:0000313" key="7">
    <source>
        <dbReference type="EMBL" id="KAF7361363.1"/>
    </source>
</evidence>
<sequence length="279" mass="30565">MSSHGPRPPSYPAYASHHGSQSSLSVNTKASLLDDSPRTPSPTQSEFNYLNGIKEKKSTKQKIQFFAIAAVLITAVILFSVYHTQIITGLEPVTDWLHDTKLGPLVPIALLIILSFPPLFGHELVAMLAGVAWDFPEACLIVSIGTLLGEVANFFVFKHACSARGGFLVVLVIRWSAIPPHFATAVFSTVGIDFWIFLAAAVLSLPKSFVPVYVGYAMKPENAEKIVLVLTILITIASYKWIQRKMEVAKDEFIYLRRKARRAKAGSSGGPHFIGMPNV</sequence>
<dbReference type="PANTHER" id="PTHR47549">
    <property type="entry name" value="GOLGI APPARATUS MEMBRANE PROTEIN TVP38-RELATED"/>
    <property type="match status" value="1"/>
</dbReference>
<keyword evidence="2 6" id="KW-0812">Transmembrane</keyword>
<dbReference type="AlphaFoldDB" id="A0A8H7D767"/>
<dbReference type="Proteomes" id="UP000623467">
    <property type="component" value="Unassembled WGS sequence"/>
</dbReference>
<feature type="compositionally biased region" description="Pro residues" evidence="5">
    <location>
        <begin position="1"/>
        <end position="11"/>
    </location>
</feature>
<evidence type="ECO:0000256" key="5">
    <source>
        <dbReference type="SAM" id="MobiDB-lite"/>
    </source>
</evidence>
<feature type="transmembrane region" description="Helical" evidence="6">
    <location>
        <begin position="225"/>
        <end position="242"/>
    </location>
</feature>
<dbReference type="GO" id="GO:0012505">
    <property type="term" value="C:endomembrane system"/>
    <property type="evidence" value="ECO:0007669"/>
    <property type="project" value="UniProtKB-SubCell"/>
</dbReference>
<dbReference type="OrthoDB" id="166803at2759"/>
<keyword evidence="3 6" id="KW-1133">Transmembrane helix</keyword>
<evidence type="ECO:0008006" key="9">
    <source>
        <dbReference type="Google" id="ProtNLM"/>
    </source>
</evidence>
<proteinExistence type="predicted"/>